<dbReference type="CDD" id="cd00403">
    <property type="entry name" value="Ribosomal_L1"/>
    <property type="match status" value="1"/>
</dbReference>
<name>A0A7M7G4R5_NASVI</name>
<dbReference type="InterPro" id="IPR028364">
    <property type="entry name" value="Ribosomal_uL1/biogenesis"/>
</dbReference>
<evidence type="ECO:0008006" key="4">
    <source>
        <dbReference type="Google" id="ProtNLM"/>
    </source>
</evidence>
<dbReference type="AlphaFoldDB" id="A0A7M7G4R5"/>
<dbReference type="OrthoDB" id="10251727at2759"/>
<sequence length="584" mass="66116">MDLLASRLARDAKSKPKKGVKRLSKNDTKENKKKIASKVDSVAVEKLSKKQKNLQKEVSSKKKDLIKNILQKQESLVKNLIKKNDKDTFAPSQNKVSKPKKVEKSDEKPSAKKVGKKPGKTSKIPDYQVIRSEGEVKTEDTKSKKRQAPLQVKEEVSNSKATKKIKSQPAKPVAVKKTATKTKDVGNSKKSKKVKSQVTKPTLVEKNSVVKTEEVSSNAKSAKKLQSQPTKPVAVENNEEIKNIKSKKRKQPETEEQKSGLNLNKKEVVNFVKALIKVIETEQQKKKTLFDSEKPPILMNVNCFKVPKVPLHQHRIKLPHSMISSTDDIAIFVKDLKRGRKRDPEDTVRHYEDIFQQHGITQIKAIIPINQVKTEYRQFEMRRRLFNSYDHFLVDGRISGHIAHLLGKQFREKRKLPTSIPMERKNLKEVIDSSLKKTCIQIHGHGDSSIIQIGTCSMKVEHIADNILAVVEDLSKNFPGGWENIRSLRIKAPLSLAIPIYVSLKSRNEVEVPVLTPKRPKAYHEVEGELSTYTSNVKVHVAPDGSVRVEKLQGDDSDDDTEDSVKKVDVKEEKKENVKKVRGE</sequence>
<keyword evidence="3" id="KW-1185">Reference proteome</keyword>
<dbReference type="InParanoid" id="A0A7M7G4R5"/>
<protein>
    <recommendedName>
        <fullName evidence="4">Ribosomal protein L1</fullName>
    </recommendedName>
</protein>
<evidence type="ECO:0000313" key="3">
    <source>
        <dbReference type="Proteomes" id="UP000002358"/>
    </source>
</evidence>
<feature type="compositionally biased region" description="Basic and acidic residues" evidence="1">
    <location>
        <begin position="251"/>
        <end position="261"/>
    </location>
</feature>
<feature type="compositionally biased region" description="Basic and acidic residues" evidence="1">
    <location>
        <begin position="132"/>
        <end position="142"/>
    </location>
</feature>
<dbReference type="KEGG" id="nvi:100116719"/>
<reference evidence="2" key="1">
    <citation type="submission" date="2021-01" db="UniProtKB">
        <authorList>
            <consortium name="EnsemblMetazoa"/>
        </authorList>
    </citation>
    <scope>IDENTIFICATION</scope>
</reference>
<feature type="region of interest" description="Disordered" evidence="1">
    <location>
        <begin position="544"/>
        <end position="584"/>
    </location>
</feature>
<feature type="region of interest" description="Disordered" evidence="1">
    <location>
        <begin position="82"/>
        <end position="261"/>
    </location>
</feature>
<dbReference type="InterPro" id="IPR023674">
    <property type="entry name" value="Ribosomal_uL1-like"/>
</dbReference>
<accession>A0A7M7G4R5</accession>
<dbReference type="SUPFAM" id="SSF56808">
    <property type="entry name" value="Ribosomal protein L1"/>
    <property type="match status" value="1"/>
</dbReference>
<dbReference type="Pfam" id="PF00687">
    <property type="entry name" value="Ribosomal_L1"/>
    <property type="match status" value="1"/>
</dbReference>
<gene>
    <name evidence="2" type="primary">100116719</name>
</gene>
<feature type="compositionally biased region" description="Basic residues" evidence="1">
    <location>
        <begin position="111"/>
        <end position="120"/>
    </location>
</feature>
<feature type="compositionally biased region" description="Basic and acidic residues" evidence="1">
    <location>
        <begin position="100"/>
        <end position="110"/>
    </location>
</feature>
<dbReference type="EnsemblMetazoa" id="XM_001603318">
    <property type="protein sequence ID" value="XP_001603368"/>
    <property type="gene ID" value="LOC100116719"/>
</dbReference>
<organism evidence="2 3">
    <name type="scientific">Nasonia vitripennis</name>
    <name type="common">Parasitic wasp</name>
    <dbReference type="NCBI Taxonomy" id="7425"/>
    <lineage>
        <taxon>Eukaryota</taxon>
        <taxon>Metazoa</taxon>
        <taxon>Ecdysozoa</taxon>
        <taxon>Arthropoda</taxon>
        <taxon>Hexapoda</taxon>
        <taxon>Insecta</taxon>
        <taxon>Pterygota</taxon>
        <taxon>Neoptera</taxon>
        <taxon>Endopterygota</taxon>
        <taxon>Hymenoptera</taxon>
        <taxon>Apocrita</taxon>
        <taxon>Proctotrupomorpha</taxon>
        <taxon>Chalcidoidea</taxon>
        <taxon>Pteromalidae</taxon>
        <taxon>Pteromalinae</taxon>
        <taxon>Nasonia</taxon>
    </lineage>
</organism>
<dbReference type="Proteomes" id="UP000002358">
    <property type="component" value="Chromosome 3"/>
</dbReference>
<proteinExistence type="predicted"/>
<feature type="region of interest" description="Disordered" evidence="1">
    <location>
        <begin position="1"/>
        <end position="37"/>
    </location>
</feature>
<evidence type="ECO:0000256" key="1">
    <source>
        <dbReference type="SAM" id="MobiDB-lite"/>
    </source>
</evidence>
<dbReference type="InterPro" id="IPR016095">
    <property type="entry name" value="Ribosomal_uL1_3-a/b-sand"/>
</dbReference>
<evidence type="ECO:0000313" key="2">
    <source>
        <dbReference type="EnsemblMetazoa" id="XP_001603368"/>
    </source>
</evidence>
<dbReference type="Gene3D" id="3.30.190.20">
    <property type="match status" value="1"/>
</dbReference>
<feature type="compositionally biased region" description="Polar residues" evidence="1">
    <location>
        <begin position="215"/>
        <end position="230"/>
    </location>
</feature>
<dbReference type="SMR" id="A0A7M7G4R5"/>
<dbReference type="OMA" id="CAPPADT"/>
<feature type="compositionally biased region" description="Basic and acidic residues" evidence="1">
    <location>
        <begin position="563"/>
        <end position="584"/>
    </location>
</feature>
<dbReference type="Gene3D" id="3.40.50.790">
    <property type="match status" value="1"/>
</dbReference>